<keyword evidence="2" id="KW-0813">Transport</keyword>
<dbReference type="PANTHER" id="PTHR42718:SF46">
    <property type="entry name" value="BLR6921 PROTEIN"/>
    <property type="match status" value="1"/>
</dbReference>
<feature type="transmembrane region" description="Helical" evidence="7">
    <location>
        <begin position="289"/>
        <end position="309"/>
    </location>
</feature>
<reference evidence="10" key="1">
    <citation type="journal article" date="2019" name="Int. J. Syst. Evol. Microbiol.">
        <title>The Global Catalogue of Microorganisms (GCM) 10K type strain sequencing project: providing services to taxonomists for standard genome sequencing and annotation.</title>
        <authorList>
            <consortium name="The Broad Institute Genomics Platform"/>
            <consortium name="The Broad Institute Genome Sequencing Center for Infectious Disease"/>
            <person name="Wu L."/>
            <person name="Ma J."/>
        </authorList>
    </citation>
    <scope>NUCLEOTIDE SEQUENCE [LARGE SCALE GENOMIC DNA]</scope>
    <source>
        <strain evidence="10">CCM 8907</strain>
    </source>
</reference>
<protein>
    <submittedName>
        <fullName evidence="9">MFS transporter</fullName>
    </submittedName>
</protein>
<keyword evidence="4 7" id="KW-0812">Transmembrane</keyword>
<keyword evidence="10" id="KW-1185">Reference proteome</keyword>
<evidence type="ECO:0000256" key="2">
    <source>
        <dbReference type="ARBA" id="ARBA00022448"/>
    </source>
</evidence>
<evidence type="ECO:0000256" key="5">
    <source>
        <dbReference type="ARBA" id="ARBA00022989"/>
    </source>
</evidence>
<name>A0ABW1TQ11_9LACO</name>
<dbReference type="PROSITE" id="PS50850">
    <property type="entry name" value="MFS"/>
    <property type="match status" value="1"/>
</dbReference>
<keyword evidence="3" id="KW-1003">Cell membrane</keyword>
<dbReference type="Gene3D" id="1.20.1250.20">
    <property type="entry name" value="MFS general substrate transporter like domains"/>
    <property type="match status" value="1"/>
</dbReference>
<evidence type="ECO:0000256" key="1">
    <source>
        <dbReference type="ARBA" id="ARBA00004651"/>
    </source>
</evidence>
<feature type="transmembrane region" description="Helical" evidence="7">
    <location>
        <begin position="136"/>
        <end position="157"/>
    </location>
</feature>
<evidence type="ECO:0000313" key="9">
    <source>
        <dbReference type="EMBL" id="MFC6275140.1"/>
    </source>
</evidence>
<feature type="transmembrane region" description="Helical" evidence="7">
    <location>
        <begin position="422"/>
        <end position="440"/>
    </location>
</feature>
<dbReference type="PANTHER" id="PTHR42718">
    <property type="entry name" value="MAJOR FACILITATOR SUPERFAMILY MULTIDRUG TRANSPORTER MFSC"/>
    <property type="match status" value="1"/>
</dbReference>
<evidence type="ECO:0000256" key="6">
    <source>
        <dbReference type="ARBA" id="ARBA00023136"/>
    </source>
</evidence>
<dbReference type="SUPFAM" id="SSF103473">
    <property type="entry name" value="MFS general substrate transporter"/>
    <property type="match status" value="1"/>
</dbReference>
<dbReference type="PRINTS" id="PR01036">
    <property type="entry name" value="TCRTETB"/>
</dbReference>
<dbReference type="RefSeq" id="WP_125641219.1">
    <property type="nucleotide sequence ID" value="NZ_JBHSSJ010000006.1"/>
</dbReference>
<feature type="transmembrane region" description="Helical" evidence="7">
    <location>
        <begin position="259"/>
        <end position="277"/>
    </location>
</feature>
<gene>
    <name evidence="9" type="ORF">ACFQET_06370</name>
</gene>
<evidence type="ECO:0000313" key="10">
    <source>
        <dbReference type="Proteomes" id="UP001596191"/>
    </source>
</evidence>
<dbReference type="CDD" id="cd17321">
    <property type="entry name" value="MFS_MMR_MDR_like"/>
    <property type="match status" value="1"/>
</dbReference>
<comment type="subcellular location">
    <subcellularLocation>
        <location evidence="1">Cell membrane</location>
        <topology evidence="1">Multi-pass membrane protein</topology>
    </subcellularLocation>
</comment>
<organism evidence="9 10">
    <name type="scientific">Levilactobacillus tangyuanensis</name>
    <dbReference type="NCBI Taxonomy" id="2486021"/>
    <lineage>
        <taxon>Bacteria</taxon>
        <taxon>Bacillati</taxon>
        <taxon>Bacillota</taxon>
        <taxon>Bacilli</taxon>
        <taxon>Lactobacillales</taxon>
        <taxon>Lactobacillaceae</taxon>
        <taxon>Levilactobacillus</taxon>
    </lineage>
</organism>
<dbReference type="Pfam" id="PF07690">
    <property type="entry name" value="MFS_1"/>
    <property type="match status" value="1"/>
</dbReference>
<dbReference type="Gene3D" id="1.20.1720.10">
    <property type="entry name" value="Multidrug resistance protein D"/>
    <property type="match status" value="1"/>
</dbReference>
<evidence type="ECO:0000256" key="3">
    <source>
        <dbReference type="ARBA" id="ARBA00022475"/>
    </source>
</evidence>
<feature type="transmembrane region" description="Helical" evidence="7">
    <location>
        <begin position="321"/>
        <end position="341"/>
    </location>
</feature>
<feature type="transmembrane region" description="Helical" evidence="7">
    <location>
        <begin position="163"/>
        <end position="184"/>
    </location>
</feature>
<accession>A0ABW1TQ11</accession>
<feature type="transmembrane region" description="Helical" evidence="7">
    <location>
        <begin position="77"/>
        <end position="100"/>
    </location>
</feature>
<evidence type="ECO:0000256" key="7">
    <source>
        <dbReference type="SAM" id="Phobius"/>
    </source>
</evidence>
<keyword evidence="5 7" id="KW-1133">Transmembrane helix</keyword>
<feature type="domain" description="Major facilitator superfamily (MFS) profile" evidence="8">
    <location>
        <begin position="11"/>
        <end position="444"/>
    </location>
</feature>
<comment type="caution">
    <text evidence="9">The sequence shown here is derived from an EMBL/GenBank/DDBJ whole genome shotgun (WGS) entry which is preliminary data.</text>
</comment>
<dbReference type="InterPro" id="IPR036259">
    <property type="entry name" value="MFS_trans_sf"/>
</dbReference>
<feature type="transmembrane region" description="Helical" evidence="7">
    <location>
        <begin position="46"/>
        <end position="65"/>
    </location>
</feature>
<proteinExistence type="predicted"/>
<dbReference type="InterPro" id="IPR011701">
    <property type="entry name" value="MFS"/>
</dbReference>
<dbReference type="Proteomes" id="UP001596191">
    <property type="component" value="Unassembled WGS sequence"/>
</dbReference>
<evidence type="ECO:0000259" key="8">
    <source>
        <dbReference type="PROSITE" id="PS50850"/>
    </source>
</evidence>
<keyword evidence="6 7" id="KW-0472">Membrane</keyword>
<evidence type="ECO:0000256" key="4">
    <source>
        <dbReference type="ARBA" id="ARBA00022692"/>
    </source>
</evidence>
<feature type="transmembrane region" description="Helical" evidence="7">
    <location>
        <begin position="12"/>
        <end position="34"/>
    </location>
</feature>
<sequence>MTKSTEKFGFVLPIVLLSYFMILLDNSIVFTSTVKIAADLHLGSQMLAWVSSAYTLTFGGFQLFGGRIGDVYGRKRVFLIGLLIFSFGSLMVGLSTTATMIISMRALQGVGSAILAPTTLALLLDNYHGAMRARAIAAYGTTAGIGASFGMVLGGVITSAFSWRYGFFLNVPVGLLMFVMTIRFVKDGGTPRTTRLDVEGTCLSVLGLSGLVYSVDGIAHQISALIMAIVALGLFIYAERRVKSPIMPLRLFADRQRNSAYVARFFFIGAAFAYFFVTTQALQKLYGFTPLMTGLAFLPATIPQFFSALQVSRLSSKIGNARLIVIADFLVALGILLTVVLGLNRGYWVAIAIPMVIFGIGQGLVLSPLTAEGVANTDPEIAGAASGVVNTVHQFGQSIGIAIVVALTSRVHDYSRDYRDQLLIITVIAGLSIIAAFVLMGSTSRQEARSVSAKQ</sequence>
<dbReference type="EMBL" id="JBHSSJ010000006">
    <property type="protein sequence ID" value="MFC6275140.1"/>
    <property type="molecule type" value="Genomic_DNA"/>
</dbReference>
<feature type="transmembrane region" description="Helical" evidence="7">
    <location>
        <begin position="347"/>
        <end position="366"/>
    </location>
</feature>
<feature type="transmembrane region" description="Helical" evidence="7">
    <location>
        <begin position="221"/>
        <end position="238"/>
    </location>
</feature>
<dbReference type="InterPro" id="IPR020846">
    <property type="entry name" value="MFS_dom"/>
</dbReference>